<dbReference type="OrthoDB" id="239778at2759"/>
<proteinExistence type="predicted"/>
<gene>
    <name evidence="1" type="ORF">Tco025E_04654</name>
</gene>
<sequence length="227" mass="24841">MSEAEQARKAAVAFHLQEQDDSVLCAFGRDFFDGARRGAACGAVCTAWLSRRMFVMLRDDFRDHEASLPQQLRHGKWTISLGFRTRPFLTLGCISLALTTLMKSAKFTLANYRYQEFVADDIGFTLLEQMCADSPEGREELGRLLDEALTGLKAGAASPADGDGNGRGPHHKTLTCTLMQGASPLAERDPPSFWDGAAVGLLGSVMDCYLPSKPPRSYYGMRCGMGM</sequence>
<evidence type="ECO:0000313" key="1">
    <source>
        <dbReference type="EMBL" id="RNF17909.1"/>
    </source>
</evidence>
<dbReference type="EMBL" id="MKKU01000248">
    <property type="protein sequence ID" value="RNF17909.1"/>
    <property type="molecule type" value="Genomic_DNA"/>
</dbReference>
<dbReference type="AlphaFoldDB" id="A0A422PJL7"/>
<organism evidence="1 2">
    <name type="scientific">Trypanosoma conorhini</name>
    <dbReference type="NCBI Taxonomy" id="83891"/>
    <lineage>
        <taxon>Eukaryota</taxon>
        <taxon>Discoba</taxon>
        <taxon>Euglenozoa</taxon>
        <taxon>Kinetoplastea</taxon>
        <taxon>Metakinetoplastina</taxon>
        <taxon>Trypanosomatida</taxon>
        <taxon>Trypanosomatidae</taxon>
        <taxon>Trypanosoma</taxon>
    </lineage>
</organism>
<keyword evidence="2" id="KW-1185">Reference proteome</keyword>
<dbReference type="GeneID" id="40318265"/>
<reference evidence="1 2" key="1">
    <citation type="journal article" date="2018" name="BMC Genomics">
        <title>Genomic comparison of Trypanosoma conorhini and Trypanosoma rangeli to Trypanosoma cruzi strains of high and low virulence.</title>
        <authorList>
            <person name="Bradwell K.R."/>
            <person name="Koparde V.N."/>
            <person name="Matveyev A.V."/>
            <person name="Serrano M.G."/>
            <person name="Alves J.M."/>
            <person name="Parikh H."/>
            <person name="Huang B."/>
            <person name="Lee V."/>
            <person name="Espinosa-Alvarez O."/>
            <person name="Ortiz P.A."/>
            <person name="Costa-Martins A.G."/>
            <person name="Teixeira M.M."/>
            <person name="Buck G.A."/>
        </authorList>
    </citation>
    <scope>NUCLEOTIDE SEQUENCE [LARGE SCALE GENOMIC DNA]</scope>
    <source>
        <strain evidence="1 2">025E</strain>
    </source>
</reference>
<name>A0A422PJL7_9TRYP</name>
<evidence type="ECO:0000313" key="2">
    <source>
        <dbReference type="Proteomes" id="UP000284403"/>
    </source>
</evidence>
<comment type="caution">
    <text evidence="1">The sequence shown here is derived from an EMBL/GenBank/DDBJ whole genome shotgun (WGS) entry which is preliminary data.</text>
</comment>
<dbReference type="RefSeq" id="XP_029228307.1">
    <property type="nucleotide sequence ID" value="XM_029371564.1"/>
</dbReference>
<accession>A0A422PJL7</accession>
<dbReference type="Proteomes" id="UP000284403">
    <property type="component" value="Unassembled WGS sequence"/>
</dbReference>
<protein>
    <submittedName>
        <fullName evidence="1">Uncharacterized protein</fullName>
    </submittedName>
</protein>